<dbReference type="EMBL" id="JAOPJZ010000002">
    <property type="protein sequence ID" value="MCU4751288.1"/>
    <property type="molecule type" value="Genomic_DNA"/>
</dbReference>
<gene>
    <name evidence="2" type="ORF">OB919_04700</name>
</gene>
<evidence type="ECO:0000313" key="2">
    <source>
        <dbReference type="EMBL" id="MCU4751288.1"/>
    </source>
</evidence>
<keyword evidence="1" id="KW-0472">Membrane</keyword>
<name>A0AAP3E590_9EURY</name>
<keyword evidence="1" id="KW-1133">Transmembrane helix</keyword>
<evidence type="ECO:0000313" key="3">
    <source>
        <dbReference type="Proteomes" id="UP001321047"/>
    </source>
</evidence>
<keyword evidence="3" id="KW-1185">Reference proteome</keyword>
<dbReference type="Proteomes" id="UP001321047">
    <property type="component" value="Unassembled WGS sequence"/>
</dbReference>
<keyword evidence="1" id="KW-0812">Transmembrane</keyword>
<proteinExistence type="predicted"/>
<feature type="transmembrane region" description="Helical" evidence="1">
    <location>
        <begin position="32"/>
        <end position="54"/>
    </location>
</feature>
<dbReference type="AlphaFoldDB" id="A0AAP3E590"/>
<comment type="caution">
    <text evidence="2">The sequence shown here is derived from an EMBL/GenBank/DDBJ whole genome shotgun (WGS) entry which is preliminary data.</text>
</comment>
<dbReference type="RefSeq" id="WP_342806901.1">
    <property type="nucleotide sequence ID" value="NZ_JAOPJZ010000002.1"/>
</dbReference>
<sequence>MRISFAKLLLLIAFFIVILVEARTVFAFFGIDVSLIGIAVTGVLVISALVLWAIRPGNDEPTEP</sequence>
<accession>A0AAP3E590</accession>
<protein>
    <submittedName>
        <fullName evidence="2">CbaC protein</fullName>
    </submittedName>
</protein>
<organism evidence="2 3">
    <name type="scientific">Natronosalvus hydrolyticus</name>
    <dbReference type="NCBI Taxonomy" id="2979988"/>
    <lineage>
        <taxon>Archaea</taxon>
        <taxon>Methanobacteriati</taxon>
        <taxon>Methanobacteriota</taxon>
        <taxon>Stenosarchaea group</taxon>
        <taxon>Halobacteria</taxon>
        <taxon>Halobacteriales</taxon>
        <taxon>Natrialbaceae</taxon>
        <taxon>Natronosalvus</taxon>
    </lineage>
</organism>
<reference evidence="2 3" key="1">
    <citation type="submission" date="2022-09" db="EMBL/GenBank/DDBJ databases">
        <title>Enrichment on poylsaccharides allowed isolation of novel metabolic and taxonomic groups of Haloarchaea.</title>
        <authorList>
            <person name="Sorokin D.Y."/>
            <person name="Elcheninov A.G."/>
            <person name="Khizhniak T.V."/>
            <person name="Kolganova T.V."/>
            <person name="Kublanov I.V."/>
        </authorList>
    </citation>
    <scope>NUCLEOTIDE SEQUENCE [LARGE SCALE GENOMIC DNA]</scope>
    <source>
        <strain evidence="2 3">AArc-curdl1</strain>
    </source>
</reference>
<evidence type="ECO:0000256" key="1">
    <source>
        <dbReference type="SAM" id="Phobius"/>
    </source>
</evidence>